<evidence type="ECO:0000313" key="2">
    <source>
        <dbReference type="EMBL" id="QCI08867.1"/>
    </source>
</evidence>
<dbReference type="PANTHER" id="PTHR34675">
    <property type="entry name" value="PROTEIN TRIGALACTOSYLDIACYLGLYCEROL 2, CHLOROPLASTIC"/>
    <property type="match status" value="1"/>
</dbReference>
<protein>
    <recommendedName>
        <fullName evidence="1">Mce/MlaD domain-containing protein</fullName>
    </recommendedName>
</protein>
<geneLocation type="plastid" evidence="2"/>
<dbReference type="InterPro" id="IPR003399">
    <property type="entry name" value="Mce/MlaD"/>
</dbReference>
<sequence>MRGIHIGYIKNLQSNLNSVIVLVHIESENILIPRSSIIETNQVGLFNNTTIDIMPVCLLDNSFAKKINVFSSNCINSKFLCNNFYVQGYRGLNYDDLVRAATRISQRFDDPRVFNLLYIFLQNIIDVSDNTSYIIYQLSYYIYYLIKYL</sequence>
<accession>A0A4D6WYY6</accession>
<dbReference type="EMBL" id="MK814739">
    <property type="protein sequence ID" value="QCI08867.1"/>
    <property type="molecule type" value="Genomic_DNA"/>
</dbReference>
<reference evidence="2" key="2">
    <citation type="submission" date="2019-04" db="EMBL/GenBank/DDBJ databases">
        <authorList>
            <person name="Pasella M."/>
        </authorList>
    </citation>
    <scope>NUCLEOTIDE SEQUENCE</scope>
    <source>
        <strain evidence="2">PD2766_3</strain>
    </source>
</reference>
<dbReference type="AlphaFoldDB" id="A0A4D6WYY6"/>
<gene>
    <name evidence="2" type="primary">ycf22</name>
</gene>
<proteinExistence type="predicted"/>
<dbReference type="InterPro" id="IPR039342">
    <property type="entry name" value="TGD2-like"/>
</dbReference>
<evidence type="ECO:0000259" key="1">
    <source>
        <dbReference type="Pfam" id="PF02470"/>
    </source>
</evidence>
<reference evidence="2" key="1">
    <citation type="journal article" date="2019" name="Mol. Phylogenet. Evol.">
        <title>Morphological evolution and classification of the red algal order Ceramiales inferred using plastid phylogenomics.</title>
        <authorList>
            <person name="Diaz-Tapia P."/>
            <person name="Pasella M.M."/>
            <person name="Verbruggen H."/>
            <person name="Maggs C.A."/>
        </authorList>
    </citation>
    <scope>NUCLEOTIDE SEQUENCE</scope>
    <source>
        <strain evidence="2">PD2766_3</strain>
    </source>
</reference>
<name>A0A4D6WYY6_9FLOR</name>
<keyword evidence="2" id="KW-0934">Plastid</keyword>
<dbReference type="PANTHER" id="PTHR34675:SF1">
    <property type="entry name" value="PROTEIN TRIGALACTOSYLDIACYLGLYCEROL 2, CHLOROPLASTIC"/>
    <property type="match status" value="1"/>
</dbReference>
<dbReference type="Pfam" id="PF02470">
    <property type="entry name" value="MlaD"/>
    <property type="match status" value="1"/>
</dbReference>
<feature type="domain" description="Mce/MlaD" evidence="1">
    <location>
        <begin position="1"/>
        <end position="55"/>
    </location>
</feature>
<organism evidence="2">
    <name type="scientific">Wrangelia sp</name>
    <dbReference type="NCBI Taxonomy" id="2575620"/>
    <lineage>
        <taxon>Eukaryota</taxon>
        <taxon>Rhodophyta</taxon>
        <taxon>Florideophyceae</taxon>
        <taxon>Rhodymeniophycidae</taxon>
        <taxon>Ceramiales</taxon>
        <taxon>Ceramiaceae</taxon>
        <taxon>Wrangelia</taxon>
    </lineage>
</organism>